<dbReference type="EMBL" id="JBHTJF010000022">
    <property type="protein sequence ID" value="MFD0943353.1"/>
    <property type="molecule type" value="Genomic_DNA"/>
</dbReference>
<dbReference type="Proteomes" id="UP001596976">
    <property type="component" value="Unassembled WGS sequence"/>
</dbReference>
<feature type="compositionally biased region" description="Acidic residues" evidence="2">
    <location>
        <begin position="142"/>
        <end position="155"/>
    </location>
</feature>
<proteinExistence type="predicted"/>
<organism evidence="3 4">
    <name type="scientific">Savagea faecisuis</name>
    <dbReference type="NCBI Taxonomy" id="1274803"/>
    <lineage>
        <taxon>Bacteria</taxon>
        <taxon>Bacillati</taxon>
        <taxon>Bacillota</taxon>
        <taxon>Bacilli</taxon>
        <taxon>Bacillales</taxon>
        <taxon>Caryophanaceae</taxon>
        <taxon>Savagea</taxon>
    </lineage>
</organism>
<name>A0ABW3GYJ3_9BACL</name>
<evidence type="ECO:0000313" key="3">
    <source>
        <dbReference type="EMBL" id="MFD0943353.1"/>
    </source>
</evidence>
<dbReference type="RefSeq" id="WP_381011033.1">
    <property type="nucleotide sequence ID" value="NZ_JBHTJF010000022.1"/>
</dbReference>
<evidence type="ECO:0000313" key="4">
    <source>
        <dbReference type="Proteomes" id="UP001596976"/>
    </source>
</evidence>
<keyword evidence="1" id="KW-0175">Coiled coil</keyword>
<evidence type="ECO:0008006" key="5">
    <source>
        <dbReference type="Google" id="ProtNLM"/>
    </source>
</evidence>
<protein>
    <recommendedName>
        <fullName evidence="5">Swarming motility protein SwrB</fullName>
    </recommendedName>
</protein>
<feature type="region of interest" description="Disordered" evidence="2">
    <location>
        <begin position="125"/>
        <end position="155"/>
    </location>
</feature>
<feature type="coiled-coil region" evidence="1">
    <location>
        <begin position="26"/>
        <end position="60"/>
    </location>
</feature>
<sequence>MITAIIVLFLLQFLTLSALVILYLRLQKNEQLYEEQRELVEQFEMSMQLYLDEIKRENEQLLERLTERPRPQKETEEHSTSEMKPLVIPPIEDEFVATPQSYASHLQARLIQEQRKKMTALEEINEVSPPVSQQEERVELPVQEEEVTAQVEEKEETYEEQVKRLYDEGESIEALAKRFDRGKTEIELLLKFHR</sequence>
<evidence type="ECO:0000256" key="1">
    <source>
        <dbReference type="SAM" id="Coils"/>
    </source>
</evidence>
<comment type="caution">
    <text evidence="3">The sequence shown here is derived from an EMBL/GenBank/DDBJ whole genome shotgun (WGS) entry which is preliminary data.</text>
</comment>
<keyword evidence="4" id="KW-1185">Reference proteome</keyword>
<accession>A0ABW3GYJ3</accession>
<evidence type="ECO:0000256" key="2">
    <source>
        <dbReference type="SAM" id="MobiDB-lite"/>
    </source>
</evidence>
<gene>
    <name evidence="3" type="ORF">ACFQ0V_06145</name>
</gene>
<reference evidence="4" key="1">
    <citation type="journal article" date="2019" name="Int. J. Syst. Evol. Microbiol.">
        <title>The Global Catalogue of Microorganisms (GCM) 10K type strain sequencing project: providing services to taxonomists for standard genome sequencing and annotation.</title>
        <authorList>
            <consortium name="The Broad Institute Genomics Platform"/>
            <consortium name="The Broad Institute Genome Sequencing Center for Infectious Disease"/>
            <person name="Wu L."/>
            <person name="Ma J."/>
        </authorList>
    </citation>
    <scope>NUCLEOTIDE SEQUENCE [LARGE SCALE GENOMIC DNA]</scope>
    <source>
        <strain evidence="4">CCUG 63563</strain>
    </source>
</reference>